<evidence type="ECO:0000313" key="1">
    <source>
        <dbReference type="EMBL" id="KAJ8627446.1"/>
    </source>
</evidence>
<name>A0ACC2L1N1_PERAE</name>
<evidence type="ECO:0000313" key="2">
    <source>
        <dbReference type="Proteomes" id="UP001234297"/>
    </source>
</evidence>
<keyword evidence="2" id="KW-1185">Reference proteome</keyword>
<gene>
    <name evidence="1" type="ORF">MRB53_020753</name>
</gene>
<sequence>MLSRYEIPADTVTRTEPPPHICCVVDEERERAGAYTRSFLYHPPEPELSTTAGDTLLPSYSNSRIALGATSSTANLHLSQ</sequence>
<accession>A0ACC2L1N1</accession>
<dbReference type="Proteomes" id="UP001234297">
    <property type="component" value="Chromosome 6"/>
</dbReference>
<organism evidence="1 2">
    <name type="scientific">Persea americana</name>
    <name type="common">Avocado</name>
    <dbReference type="NCBI Taxonomy" id="3435"/>
    <lineage>
        <taxon>Eukaryota</taxon>
        <taxon>Viridiplantae</taxon>
        <taxon>Streptophyta</taxon>
        <taxon>Embryophyta</taxon>
        <taxon>Tracheophyta</taxon>
        <taxon>Spermatophyta</taxon>
        <taxon>Magnoliopsida</taxon>
        <taxon>Magnoliidae</taxon>
        <taxon>Laurales</taxon>
        <taxon>Lauraceae</taxon>
        <taxon>Persea</taxon>
    </lineage>
</organism>
<protein>
    <submittedName>
        <fullName evidence="1">Uncharacterized protein</fullName>
    </submittedName>
</protein>
<proteinExistence type="predicted"/>
<dbReference type="EMBL" id="CM056814">
    <property type="protein sequence ID" value="KAJ8627446.1"/>
    <property type="molecule type" value="Genomic_DNA"/>
</dbReference>
<comment type="caution">
    <text evidence="1">The sequence shown here is derived from an EMBL/GenBank/DDBJ whole genome shotgun (WGS) entry which is preliminary data.</text>
</comment>
<reference evidence="1 2" key="1">
    <citation type="journal article" date="2022" name="Hortic Res">
        <title>A haplotype resolved chromosomal level avocado genome allows analysis of novel avocado genes.</title>
        <authorList>
            <person name="Nath O."/>
            <person name="Fletcher S.J."/>
            <person name="Hayward A."/>
            <person name="Shaw L.M."/>
            <person name="Masouleh A.K."/>
            <person name="Furtado A."/>
            <person name="Henry R.J."/>
            <person name="Mitter N."/>
        </authorList>
    </citation>
    <scope>NUCLEOTIDE SEQUENCE [LARGE SCALE GENOMIC DNA]</scope>
    <source>
        <strain evidence="2">cv. Hass</strain>
    </source>
</reference>